<gene>
    <name evidence="1" type="ORF">PR048_012818</name>
</gene>
<proteinExistence type="predicted"/>
<evidence type="ECO:0000313" key="2">
    <source>
        <dbReference type="Proteomes" id="UP001159363"/>
    </source>
</evidence>
<sequence>MRLPGNVHGNADALIHKVHVGDIAVEEDLQLDQQQHHACQNGVQAFCRVEGVPRLIICMPLWQESNKSKSSTEIMVT</sequence>
<dbReference type="Proteomes" id="UP001159363">
    <property type="component" value="Chromosome X"/>
</dbReference>
<keyword evidence="2" id="KW-1185">Reference proteome</keyword>
<organism evidence="1 2">
    <name type="scientific">Dryococelus australis</name>
    <dbReference type="NCBI Taxonomy" id="614101"/>
    <lineage>
        <taxon>Eukaryota</taxon>
        <taxon>Metazoa</taxon>
        <taxon>Ecdysozoa</taxon>
        <taxon>Arthropoda</taxon>
        <taxon>Hexapoda</taxon>
        <taxon>Insecta</taxon>
        <taxon>Pterygota</taxon>
        <taxon>Neoptera</taxon>
        <taxon>Polyneoptera</taxon>
        <taxon>Phasmatodea</taxon>
        <taxon>Verophasmatodea</taxon>
        <taxon>Anareolatae</taxon>
        <taxon>Phasmatidae</taxon>
        <taxon>Eurycanthinae</taxon>
        <taxon>Dryococelus</taxon>
    </lineage>
</organism>
<evidence type="ECO:0000313" key="1">
    <source>
        <dbReference type="EMBL" id="KAJ8886606.1"/>
    </source>
</evidence>
<comment type="caution">
    <text evidence="1">The sequence shown here is derived from an EMBL/GenBank/DDBJ whole genome shotgun (WGS) entry which is preliminary data.</text>
</comment>
<dbReference type="EMBL" id="JARBHB010000004">
    <property type="protein sequence ID" value="KAJ8886606.1"/>
    <property type="molecule type" value="Genomic_DNA"/>
</dbReference>
<protein>
    <submittedName>
        <fullName evidence="1">Uncharacterized protein</fullName>
    </submittedName>
</protein>
<accession>A0ABQ9HQG8</accession>
<name>A0ABQ9HQG8_9NEOP</name>
<reference evidence="1 2" key="1">
    <citation type="submission" date="2023-02" db="EMBL/GenBank/DDBJ databases">
        <title>LHISI_Scaffold_Assembly.</title>
        <authorList>
            <person name="Stuart O.P."/>
            <person name="Cleave R."/>
            <person name="Magrath M.J.L."/>
            <person name="Mikheyev A.S."/>
        </authorList>
    </citation>
    <scope>NUCLEOTIDE SEQUENCE [LARGE SCALE GENOMIC DNA]</scope>
    <source>
        <strain evidence="1">Daus_M_001</strain>
        <tissue evidence="1">Leg muscle</tissue>
    </source>
</reference>